<accession>A0A1V9YQZ1</accession>
<evidence type="ECO:0000256" key="1">
    <source>
        <dbReference type="SAM" id="SignalP"/>
    </source>
</evidence>
<comment type="caution">
    <text evidence="2">The sequence shown here is derived from an EMBL/GenBank/DDBJ whole genome shotgun (WGS) entry which is preliminary data.</text>
</comment>
<protein>
    <recommendedName>
        <fullName evidence="4">Secreted protein</fullName>
    </recommendedName>
</protein>
<reference evidence="2 3" key="1">
    <citation type="journal article" date="2014" name="Genome Biol. Evol.">
        <title>The secreted proteins of Achlya hypogyna and Thraustotheca clavata identify the ancestral oomycete secretome and reveal gene acquisitions by horizontal gene transfer.</title>
        <authorList>
            <person name="Misner I."/>
            <person name="Blouin N."/>
            <person name="Leonard G."/>
            <person name="Richards T.A."/>
            <person name="Lane C.E."/>
        </authorList>
    </citation>
    <scope>NUCLEOTIDE SEQUENCE [LARGE SCALE GENOMIC DNA]</scope>
    <source>
        <strain evidence="2 3">ATCC 34112</strain>
    </source>
</reference>
<evidence type="ECO:0008006" key="4">
    <source>
        <dbReference type="Google" id="ProtNLM"/>
    </source>
</evidence>
<name>A0A1V9YQZ1_9STRA</name>
<dbReference type="Proteomes" id="UP000243217">
    <property type="component" value="Unassembled WGS sequence"/>
</dbReference>
<evidence type="ECO:0000313" key="3">
    <source>
        <dbReference type="Proteomes" id="UP000243217"/>
    </source>
</evidence>
<feature type="chain" id="PRO_5010742689" description="Secreted protein" evidence="1">
    <location>
        <begin position="34"/>
        <end position="79"/>
    </location>
</feature>
<proteinExistence type="predicted"/>
<feature type="signal peptide" evidence="1">
    <location>
        <begin position="1"/>
        <end position="33"/>
    </location>
</feature>
<sequence length="79" mass="9092">MLGFGLKVYLSCLYNALHCYLTFLGLAEVCCHAVEDLPFGVQIVFQNGRVLRLITLFHQWINFRVVLETICTSFRGLCY</sequence>
<dbReference type="EMBL" id="JNBS01003332">
    <property type="protein sequence ID" value="OQR88209.1"/>
    <property type="molecule type" value="Genomic_DNA"/>
</dbReference>
<dbReference type="AlphaFoldDB" id="A0A1V9YQZ1"/>
<keyword evidence="3" id="KW-1185">Reference proteome</keyword>
<keyword evidence="1" id="KW-0732">Signal</keyword>
<organism evidence="2 3">
    <name type="scientific">Thraustotheca clavata</name>
    <dbReference type="NCBI Taxonomy" id="74557"/>
    <lineage>
        <taxon>Eukaryota</taxon>
        <taxon>Sar</taxon>
        <taxon>Stramenopiles</taxon>
        <taxon>Oomycota</taxon>
        <taxon>Saprolegniomycetes</taxon>
        <taxon>Saprolegniales</taxon>
        <taxon>Achlyaceae</taxon>
        <taxon>Thraustotheca</taxon>
    </lineage>
</organism>
<evidence type="ECO:0000313" key="2">
    <source>
        <dbReference type="EMBL" id="OQR88209.1"/>
    </source>
</evidence>
<gene>
    <name evidence="2" type="ORF">THRCLA_22898</name>
</gene>